<keyword evidence="1" id="KW-0472">Membrane</keyword>
<keyword evidence="1" id="KW-0812">Transmembrane</keyword>
<reference evidence="2 3" key="1">
    <citation type="submission" date="2016-11" db="EMBL/GenBank/DDBJ databases">
        <authorList>
            <person name="Jaros S."/>
            <person name="Januszkiewicz K."/>
            <person name="Wedrychowicz H."/>
        </authorList>
    </citation>
    <scope>NUCLEOTIDE SEQUENCE [LARGE SCALE GENOMIC DNA]</scope>
    <source>
        <strain evidence="2 3">DSM 17737</strain>
    </source>
</reference>
<protein>
    <submittedName>
        <fullName evidence="2">Uncharacterized protein</fullName>
    </submittedName>
</protein>
<sequence>MNGPGPAAMLVVALVSITLYLFLVTLLLKMAARWVTGCILGWGQGLKIVLLVFVAGLITQFVVGITAVFVAGYTVEMLQVDPFFNLLAFLFLMTVSSYIYGNWIRCEQHAEGVGFAKGLLVFWAQVLIVVLVALGLAILIGTLQWLMQ</sequence>
<keyword evidence="1" id="KW-1133">Transmembrane helix</keyword>
<name>A0A1N6E440_9GAMM</name>
<feature type="transmembrane region" description="Helical" evidence="1">
    <location>
        <begin position="120"/>
        <end position="147"/>
    </location>
</feature>
<gene>
    <name evidence="2" type="ORF">SAMN05443662_0580</name>
</gene>
<dbReference type="AlphaFoldDB" id="A0A1N6E440"/>
<accession>A0A1N6E440</accession>
<organism evidence="2 3">
    <name type="scientific">Sulfurivirga caldicuralii</name>
    <dbReference type="NCBI Taxonomy" id="364032"/>
    <lineage>
        <taxon>Bacteria</taxon>
        <taxon>Pseudomonadati</taxon>
        <taxon>Pseudomonadota</taxon>
        <taxon>Gammaproteobacteria</taxon>
        <taxon>Thiotrichales</taxon>
        <taxon>Piscirickettsiaceae</taxon>
        <taxon>Sulfurivirga</taxon>
    </lineage>
</organism>
<feature type="transmembrane region" description="Helical" evidence="1">
    <location>
        <begin position="6"/>
        <end position="28"/>
    </location>
</feature>
<keyword evidence="3" id="KW-1185">Reference proteome</keyword>
<dbReference type="EMBL" id="FSRE01000001">
    <property type="protein sequence ID" value="SIN77808.1"/>
    <property type="molecule type" value="Genomic_DNA"/>
</dbReference>
<evidence type="ECO:0000313" key="3">
    <source>
        <dbReference type="Proteomes" id="UP000198461"/>
    </source>
</evidence>
<dbReference type="Proteomes" id="UP000198461">
    <property type="component" value="Unassembled WGS sequence"/>
</dbReference>
<feature type="transmembrane region" description="Helical" evidence="1">
    <location>
        <begin position="83"/>
        <end position="100"/>
    </location>
</feature>
<evidence type="ECO:0000313" key="2">
    <source>
        <dbReference type="EMBL" id="SIN77808.1"/>
    </source>
</evidence>
<proteinExistence type="predicted"/>
<dbReference type="STRING" id="364032.SAMN05443662_0580"/>
<dbReference type="RefSeq" id="WP_074200871.1">
    <property type="nucleotide sequence ID" value="NZ_FSRE01000001.1"/>
</dbReference>
<feature type="transmembrane region" description="Helical" evidence="1">
    <location>
        <begin position="48"/>
        <end position="71"/>
    </location>
</feature>
<evidence type="ECO:0000256" key="1">
    <source>
        <dbReference type="SAM" id="Phobius"/>
    </source>
</evidence>